<dbReference type="SUPFAM" id="SSF53649">
    <property type="entry name" value="Alkaline phosphatase-like"/>
    <property type="match status" value="1"/>
</dbReference>
<dbReference type="EMBL" id="JBHMFA010000001">
    <property type="protein sequence ID" value="MFB9103830.1"/>
    <property type="molecule type" value="Genomic_DNA"/>
</dbReference>
<dbReference type="PANTHER" id="PTHR45953:SF1">
    <property type="entry name" value="IDURONATE 2-SULFATASE"/>
    <property type="match status" value="1"/>
</dbReference>
<protein>
    <submittedName>
        <fullName evidence="5">Sulfatase</fullName>
    </submittedName>
</protein>
<dbReference type="InterPro" id="IPR024607">
    <property type="entry name" value="Sulfatase_CS"/>
</dbReference>
<keyword evidence="2" id="KW-0479">Metal-binding</keyword>
<name>A0ABV5GW15_9FLAO</name>
<evidence type="ECO:0000313" key="5">
    <source>
        <dbReference type="EMBL" id="MFB9103830.1"/>
    </source>
</evidence>
<dbReference type="Gene3D" id="3.30.1120.10">
    <property type="match status" value="1"/>
</dbReference>
<dbReference type="PROSITE" id="PS51257">
    <property type="entry name" value="PROKAR_LIPOPROTEIN"/>
    <property type="match status" value="1"/>
</dbReference>
<dbReference type="InterPro" id="IPR017850">
    <property type="entry name" value="Alkaline_phosphatase_core_sf"/>
</dbReference>
<evidence type="ECO:0000313" key="6">
    <source>
        <dbReference type="Proteomes" id="UP001589590"/>
    </source>
</evidence>
<dbReference type="PROSITE" id="PS00149">
    <property type="entry name" value="SULFATASE_2"/>
    <property type="match status" value="1"/>
</dbReference>
<gene>
    <name evidence="5" type="ORF">ACFFU1_02885</name>
</gene>
<comment type="similarity">
    <text evidence="1">Belongs to the sulfatase family.</text>
</comment>
<reference evidence="5 6" key="1">
    <citation type="submission" date="2024-09" db="EMBL/GenBank/DDBJ databases">
        <authorList>
            <person name="Sun Q."/>
            <person name="Mori K."/>
        </authorList>
    </citation>
    <scope>NUCLEOTIDE SEQUENCE [LARGE SCALE GENOMIC DNA]</scope>
    <source>
        <strain evidence="5 6">CECT 8300</strain>
    </source>
</reference>
<dbReference type="RefSeq" id="WP_290269690.1">
    <property type="nucleotide sequence ID" value="NZ_JAUFQP010000007.1"/>
</dbReference>
<feature type="domain" description="Sulfatase N-terminal" evidence="4">
    <location>
        <begin position="40"/>
        <end position="352"/>
    </location>
</feature>
<keyword evidence="6" id="KW-1185">Reference proteome</keyword>
<evidence type="ECO:0000256" key="1">
    <source>
        <dbReference type="ARBA" id="ARBA00008779"/>
    </source>
</evidence>
<dbReference type="PANTHER" id="PTHR45953">
    <property type="entry name" value="IDURONATE 2-SULFATASE"/>
    <property type="match status" value="1"/>
</dbReference>
<organism evidence="5 6">
    <name type="scientific">Algibacter miyuki</name>
    <dbReference type="NCBI Taxonomy" id="1306933"/>
    <lineage>
        <taxon>Bacteria</taxon>
        <taxon>Pseudomonadati</taxon>
        <taxon>Bacteroidota</taxon>
        <taxon>Flavobacteriia</taxon>
        <taxon>Flavobacteriales</taxon>
        <taxon>Flavobacteriaceae</taxon>
        <taxon>Algibacter</taxon>
    </lineage>
</organism>
<evidence type="ECO:0000259" key="4">
    <source>
        <dbReference type="Pfam" id="PF00884"/>
    </source>
</evidence>
<accession>A0ABV5GW15</accession>
<dbReference type="Gene3D" id="3.40.720.10">
    <property type="entry name" value="Alkaline Phosphatase, subunit A"/>
    <property type="match status" value="1"/>
</dbReference>
<dbReference type="CDD" id="cd16034">
    <property type="entry name" value="sulfatase_like"/>
    <property type="match status" value="1"/>
</dbReference>
<evidence type="ECO:0000256" key="2">
    <source>
        <dbReference type="ARBA" id="ARBA00022723"/>
    </source>
</evidence>
<evidence type="ECO:0000256" key="3">
    <source>
        <dbReference type="ARBA" id="ARBA00022801"/>
    </source>
</evidence>
<dbReference type="Pfam" id="PF00884">
    <property type="entry name" value="Sulfatase"/>
    <property type="match status" value="1"/>
</dbReference>
<comment type="caution">
    <text evidence="5">The sequence shown here is derived from an EMBL/GenBank/DDBJ whole genome shotgun (WGS) entry which is preliminary data.</text>
</comment>
<dbReference type="InterPro" id="IPR000917">
    <property type="entry name" value="Sulfatase_N"/>
</dbReference>
<sequence>MKKSQHSYMFKTAYILFLLVLVSCKSTTKKHHITSDEKQPNVLIILTDQLRAQSTSYAGDPNVNTPHLDNLEAISVNFKNAVSGMPVCTPFKASLITGQRPLTNGVFMNDVQLDTNAVSMAKIYNKAGYDTGFIGKWHIDGHGRESFIPPGNRRQGFQFWMANECTHNYNSSIYYDNNDPTPKTWNGYDTFEQTDAAIDYINSKKNVNNPFLLMLSWGTPHNPYDSAPKKYRDMFNPDDMELRPNVPENIATKVRKDIAGYYAHIVALDDMVGELIQDLKSNNQLDNTIIVFTSDHGDLLGSQGAYRKQQPFDESVRVPMLVHIPKYLGIKPGKREAILNSEDILPTLLSLCQINIPEPIEGINYKPYMEGKDDTVGKETIITCVQPFGEWNKPKRQGREYRGLVTEKYTYVKDLNGPWLLFNNEEDPHQMNNLVNKTDYAVLQSDLDSRLTQRLKANGDQFLPGTHYLDKWGIKVDHLGTVPYKKH</sequence>
<dbReference type="Proteomes" id="UP001589590">
    <property type="component" value="Unassembled WGS sequence"/>
</dbReference>
<proteinExistence type="inferred from homology"/>
<keyword evidence="3" id="KW-0378">Hydrolase</keyword>